<reference evidence="2" key="1">
    <citation type="submission" date="2014-04" db="EMBL/GenBank/DDBJ databases">
        <title>Evolutionary Origins and Diversification of the Mycorrhizal Mutualists.</title>
        <authorList>
            <consortium name="DOE Joint Genome Institute"/>
            <consortium name="Mycorrhizal Genomics Consortium"/>
            <person name="Kohler A."/>
            <person name="Kuo A."/>
            <person name="Nagy L.G."/>
            <person name="Floudas D."/>
            <person name="Copeland A."/>
            <person name="Barry K.W."/>
            <person name="Cichocki N."/>
            <person name="Veneault-Fourrey C."/>
            <person name="LaButti K."/>
            <person name="Lindquist E.A."/>
            <person name="Lipzen A."/>
            <person name="Lundell T."/>
            <person name="Morin E."/>
            <person name="Murat C."/>
            <person name="Riley R."/>
            <person name="Ohm R."/>
            <person name="Sun H."/>
            <person name="Tunlid A."/>
            <person name="Henrissat B."/>
            <person name="Grigoriev I.V."/>
            <person name="Hibbett D.S."/>
            <person name="Martin F."/>
        </authorList>
    </citation>
    <scope>NUCLEOTIDE SEQUENCE [LARGE SCALE GENOMIC DNA]</scope>
    <source>
        <strain evidence="2">FD-334 SS-4</strain>
    </source>
</reference>
<evidence type="ECO:0000313" key="1">
    <source>
        <dbReference type="EMBL" id="KJA21093.1"/>
    </source>
</evidence>
<accession>A0A0D2MCE3</accession>
<keyword evidence="2" id="KW-1185">Reference proteome</keyword>
<evidence type="ECO:0000313" key="2">
    <source>
        <dbReference type="Proteomes" id="UP000054270"/>
    </source>
</evidence>
<sequence length="167" mass="18485">MILRSLFERSKRMMNSSAPVQPCFQTDGSWRIDQSRVLCSVSASKTPTGLPSHANCLLSQFHRIVPSQTPSPRILLVSPRYLTSQYSPIPYAYTPPPSRSHSSFSQPVQRNNVHTYCSIHNAVSVAPALCTLAGSCIDTVRTSPFVLLPGMEDNLLGFRCYVSKGWP</sequence>
<protein>
    <submittedName>
        <fullName evidence="1">Uncharacterized protein</fullName>
    </submittedName>
</protein>
<dbReference type="AlphaFoldDB" id="A0A0D2MCE3"/>
<organism evidence="1 2">
    <name type="scientific">Hypholoma sublateritium (strain FD-334 SS-4)</name>
    <dbReference type="NCBI Taxonomy" id="945553"/>
    <lineage>
        <taxon>Eukaryota</taxon>
        <taxon>Fungi</taxon>
        <taxon>Dikarya</taxon>
        <taxon>Basidiomycota</taxon>
        <taxon>Agaricomycotina</taxon>
        <taxon>Agaricomycetes</taxon>
        <taxon>Agaricomycetidae</taxon>
        <taxon>Agaricales</taxon>
        <taxon>Agaricineae</taxon>
        <taxon>Strophariaceae</taxon>
        <taxon>Hypholoma</taxon>
    </lineage>
</organism>
<proteinExistence type="predicted"/>
<dbReference type="EMBL" id="KN817561">
    <property type="protein sequence ID" value="KJA21093.1"/>
    <property type="molecule type" value="Genomic_DNA"/>
</dbReference>
<gene>
    <name evidence="1" type="ORF">HYPSUDRAFT_761269</name>
</gene>
<dbReference type="Proteomes" id="UP000054270">
    <property type="component" value="Unassembled WGS sequence"/>
</dbReference>
<name>A0A0D2MCE3_HYPSF</name>